<sequence>MGVYQDNAIRSDKRAQICTAPAIAGKLQLQLDVRFSTMGAARAHLLLLSMVNKPSQQGGEGDVRLVRPAVHASDTAVSITKLSLLDTIAPPIYTRYKRRPVTQLSDGGAVMALCIHHQLYDGRSSFTIAATWGALHRHKDVVPKPLHDSALTDGIAGTTPAPATCDGYRLRGAELDAALTDSTQWISTMDALSAYMWSAVMRASHSAGVLPPDCYAPGAVSRYRFTVDVRRRVDPPLPLHFAGNAVLIAAAEAPMAQVLDPSPSALAATAAAVRAAIEAVDAQQCGTQLAWLAAQTDKSRIIQTGMLPTLDSWSVTSWHMDHAYSVDFGQGCPERLRRPLSPGLQLTFVLPPAPSMSGGVELLVGLSKAVWDALDADACFSTSAAACDGRECQGDQSRLPN</sequence>
<gene>
    <name evidence="2" type="ORF">JKP88DRAFT_267088</name>
</gene>
<dbReference type="PANTHER" id="PTHR31642:SF310">
    <property type="entry name" value="FATTY ALCOHOL:CAFFEOYL-COA ACYLTRANSFERASE"/>
    <property type="match status" value="1"/>
</dbReference>
<accession>A0A835ZGA9</accession>
<dbReference type="AlphaFoldDB" id="A0A835ZGA9"/>
<dbReference type="Proteomes" id="UP000664859">
    <property type="component" value="Unassembled WGS sequence"/>
</dbReference>
<keyword evidence="3" id="KW-1185">Reference proteome</keyword>
<comment type="caution">
    <text evidence="2">The sequence shown here is derived from an EMBL/GenBank/DDBJ whole genome shotgun (WGS) entry which is preliminary data.</text>
</comment>
<dbReference type="OrthoDB" id="671439at2759"/>
<evidence type="ECO:0000313" key="2">
    <source>
        <dbReference type="EMBL" id="KAG5189979.1"/>
    </source>
</evidence>
<reference evidence="2" key="1">
    <citation type="submission" date="2021-02" db="EMBL/GenBank/DDBJ databases">
        <title>First Annotated Genome of the Yellow-green Alga Tribonema minus.</title>
        <authorList>
            <person name="Mahan K.M."/>
        </authorList>
    </citation>
    <scope>NUCLEOTIDE SEQUENCE</scope>
    <source>
        <strain evidence="2">UTEX B ZZ1240</strain>
    </source>
</reference>
<evidence type="ECO:0000313" key="3">
    <source>
        <dbReference type="Proteomes" id="UP000664859"/>
    </source>
</evidence>
<organism evidence="2 3">
    <name type="scientific">Tribonema minus</name>
    <dbReference type="NCBI Taxonomy" id="303371"/>
    <lineage>
        <taxon>Eukaryota</taxon>
        <taxon>Sar</taxon>
        <taxon>Stramenopiles</taxon>
        <taxon>Ochrophyta</taxon>
        <taxon>PX clade</taxon>
        <taxon>Xanthophyceae</taxon>
        <taxon>Tribonematales</taxon>
        <taxon>Tribonemataceae</taxon>
        <taxon>Tribonema</taxon>
    </lineage>
</organism>
<dbReference type="Gene3D" id="3.30.559.10">
    <property type="entry name" value="Chloramphenicol acetyltransferase-like domain"/>
    <property type="match status" value="2"/>
</dbReference>
<dbReference type="EMBL" id="JAFCMP010000041">
    <property type="protein sequence ID" value="KAG5189979.1"/>
    <property type="molecule type" value="Genomic_DNA"/>
</dbReference>
<dbReference type="PANTHER" id="PTHR31642">
    <property type="entry name" value="TRICHOTHECENE 3-O-ACETYLTRANSFERASE"/>
    <property type="match status" value="1"/>
</dbReference>
<proteinExistence type="predicted"/>
<dbReference type="InterPro" id="IPR050317">
    <property type="entry name" value="Plant_Fungal_Acyltransferase"/>
</dbReference>
<protein>
    <submittedName>
        <fullName evidence="2">Uncharacterized protein</fullName>
    </submittedName>
</protein>
<dbReference type="GO" id="GO:0016747">
    <property type="term" value="F:acyltransferase activity, transferring groups other than amino-acyl groups"/>
    <property type="evidence" value="ECO:0007669"/>
    <property type="project" value="TreeGrafter"/>
</dbReference>
<dbReference type="Pfam" id="PF02458">
    <property type="entry name" value="Transferase"/>
    <property type="match status" value="1"/>
</dbReference>
<name>A0A835ZGA9_9STRA</name>
<keyword evidence="1" id="KW-0808">Transferase</keyword>
<dbReference type="InterPro" id="IPR023213">
    <property type="entry name" value="CAT-like_dom_sf"/>
</dbReference>
<evidence type="ECO:0000256" key="1">
    <source>
        <dbReference type="ARBA" id="ARBA00022679"/>
    </source>
</evidence>